<dbReference type="InterPro" id="IPR011009">
    <property type="entry name" value="Kinase-like_dom_sf"/>
</dbReference>
<dbReference type="SUPFAM" id="SSF56112">
    <property type="entry name" value="Protein kinase-like (PK-like)"/>
    <property type="match status" value="1"/>
</dbReference>
<dbReference type="PANTHER" id="PTHR22603:SF93">
    <property type="entry name" value="RE24176P"/>
    <property type="match status" value="1"/>
</dbReference>
<dbReference type="PANTHER" id="PTHR22603">
    <property type="entry name" value="CHOLINE/ETHANOALAMINE KINASE"/>
    <property type="match status" value="1"/>
</dbReference>
<dbReference type="Gene3D" id="3.90.1200.10">
    <property type="match status" value="1"/>
</dbReference>
<dbReference type="GO" id="GO:0004305">
    <property type="term" value="F:ethanolamine kinase activity"/>
    <property type="evidence" value="ECO:0007669"/>
    <property type="project" value="TreeGrafter"/>
</dbReference>
<gene>
    <name evidence="4" type="ORF">ONB1V03_LOCUS20433</name>
</gene>
<keyword evidence="2" id="KW-1208">Phospholipid metabolism</keyword>
<dbReference type="Gene3D" id="3.30.200.20">
    <property type="entry name" value="Phosphorylase Kinase, domain 1"/>
    <property type="match status" value="1"/>
</dbReference>
<organism evidence="4">
    <name type="scientific">Oppiella nova</name>
    <dbReference type="NCBI Taxonomy" id="334625"/>
    <lineage>
        <taxon>Eukaryota</taxon>
        <taxon>Metazoa</taxon>
        <taxon>Ecdysozoa</taxon>
        <taxon>Arthropoda</taxon>
        <taxon>Chelicerata</taxon>
        <taxon>Arachnida</taxon>
        <taxon>Acari</taxon>
        <taxon>Acariformes</taxon>
        <taxon>Sarcoptiformes</taxon>
        <taxon>Oribatida</taxon>
        <taxon>Brachypylina</taxon>
        <taxon>Oppioidea</taxon>
        <taxon>Oppiidae</taxon>
        <taxon>Oppiella</taxon>
    </lineage>
</organism>
<evidence type="ECO:0000256" key="3">
    <source>
        <dbReference type="ARBA" id="ARBA00038211"/>
    </source>
</evidence>
<dbReference type="GO" id="GO:0006646">
    <property type="term" value="P:phosphatidylethanolamine biosynthetic process"/>
    <property type="evidence" value="ECO:0007669"/>
    <property type="project" value="TreeGrafter"/>
</dbReference>
<evidence type="ECO:0000313" key="5">
    <source>
        <dbReference type="Proteomes" id="UP000728032"/>
    </source>
</evidence>
<name>A0A7R9MP68_9ACAR</name>
<dbReference type="OrthoDB" id="6516455at2759"/>
<dbReference type="Proteomes" id="UP000728032">
    <property type="component" value="Unassembled WGS sequence"/>
</dbReference>
<dbReference type="Pfam" id="PF01633">
    <property type="entry name" value="Choline_kinase"/>
    <property type="match status" value="1"/>
</dbReference>
<dbReference type="EMBL" id="OC949732">
    <property type="protein sequence ID" value="CAD7663875.1"/>
    <property type="molecule type" value="Genomic_DNA"/>
</dbReference>
<feature type="non-terminal residue" evidence="4">
    <location>
        <position position="1"/>
    </location>
</feature>
<sequence>PNHVKDSLDFDFNKIELSNGPTPPDINARCLQLCKDYLSGVWSQQTVDSIVVKRVMGGVVNQLYYCAIGRPVANSHGVPQEVAIRLYGPKYDSFGDNETKTNERLNDVVTAVMASRSRLGPKIYGLFEGGEILAFYKHRPFGVKEQKDPKLRAQVFKNLAKWHAMEAPVKKFHSMSQWLDGLFDCVDRYPNFTALMDEYEMQTFKTYDLELEKGWLKQLIESTGSPLVFGHNDFRSSNIMVLEDKNNNHISDHANGDQLVVFCDFDASGYGYRGLDFGSICYEWGRTFNDYKFLHVFPEDKEIIPLIEMYITESVAIYGKTYAENPVN</sequence>
<dbReference type="GO" id="GO:0004103">
    <property type="term" value="F:choline kinase activity"/>
    <property type="evidence" value="ECO:0007669"/>
    <property type="project" value="TreeGrafter"/>
</dbReference>
<accession>A0A7R9MP68</accession>
<feature type="non-terminal residue" evidence="4">
    <location>
        <position position="328"/>
    </location>
</feature>
<dbReference type="GO" id="GO:0005737">
    <property type="term" value="C:cytoplasm"/>
    <property type="evidence" value="ECO:0007669"/>
    <property type="project" value="TreeGrafter"/>
</dbReference>
<keyword evidence="1" id="KW-0444">Lipid biosynthesis</keyword>
<proteinExistence type="inferred from homology"/>
<comment type="similarity">
    <text evidence="3">Belongs to the choline/ethanolamine kinase family.</text>
</comment>
<protein>
    <recommendedName>
        <fullName evidence="6">Choline/ethanolamine kinase</fullName>
    </recommendedName>
</protein>
<dbReference type="EMBL" id="CAJPVJ010034907">
    <property type="protein sequence ID" value="CAG2181012.1"/>
    <property type="molecule type" value="Genomic_DNA"/>
</dbReference>
<evidence type="ECO:0000256" key="2">
    <source>
        <dbReference type="ARBA" id="ARBA00023264"/>
    </source>
</evidence>
<keyword evidence="5" id="KW-1185">Reference proteome</keyword>
<evidence type="ECO:0000313" key="4">
    <source>
        <dbReference type="EMBL" id="CAD7663875.1"/>
    </source>
</evidence>
<dbReference type="AlphaFoldDB" id="A0A7R9MP68"/>
<evidence type="ECO:0000256" key="1">
    <source>
        <dbReference type="ARBA" id="ARBA00023209"/>
    </source>
</evidence>
<keyword evidence="1" id="KW-0443">Lipid metabolism</keyword>
<evidence type="ECO:0008006" key="6">
    <source>
        <dbReference type="Google" id="ProtNLM"/>
    </source>
</evidence>
<reference evidence="4" key="1">
    <citation type="submission" date="2020-11" db="EMBL/GenBank/DDBJ databases">
        <authorList>
            <person name="Tran Van P."/>
        </authorList>
    </citation>
    <scope>NUCLEOTIDE SEQUENCE</scope>
</reference>
<keyword evidence="1" id="KW-0594">Phospholipid biosynthesis</keyword>